<feature type="region of interest" description="Disordered" evidence="2">
    <location>
        <begin position="176"/>
        <end position="195"/>
    </location>
</feature>
<dbReference type="Proteomes" id="UP000297716">
    <property type="component" value="Unassembled WGS sequence"/>
</dbReference>
<keyword evidence="1" id="KW-0862">Zinc</keyword>
<keyword evidence="1" id="KW-0863">Zinc-finger</keyword>
<name>A0A4Z0YCD9_9PEZI</name>
<evidence type="ECO:0000256" key="2">
    <source>
        <dbReference type="SAM" id="MobiDB-lite"/>
    </source>
</evidence>
<feature type="domain" description="C2H2-type" evidence="3">
    <location>
        <begin position="154"/>
        <end position="182"/>
    </location>
</feature>
<dbReference type="InterPro" id="IPR013087">
    <property type="entry name" value="Znf_C2H2_type"/>
</dbReference>
<dbReference type="EMBL" id="SKBN01000160">
    <property type="protein sequence ID" value="TGJ81614.1"/>
    <property type="molecule type" value="Genomic_DNA"/>
</dbReference>
<evidence type="ECO:0000256" key="1">
    <source>
        <dbReference type="PROSITE-ProRule" id="PRU00042"/>
    </source>
</evidence>
<proteinExistence type="predicted"/>
<dbReference type="OrthoDB" id="4748970at2759"/>
<dbReference type="Gene3D" id="3.30.160.60">
    <property type="entry name" value="Classic Zinc Finger"/>
    <property type="match status" value="1"/>
</dbReference>
<dbReference type="PROSITE" id="PS00028">
    <property type="entry name" value="ZINC_FINGER_C2H2_1"/>
    <property type="match status" value="1"/>
</dbReference>
<keyword evidence="1" id="KW-0479">Metal-binding</keyword>
<evidence type="ECO:0000259" key="3">
    <source>
        <dbReference type="PROSITE" id="PS50157"/>
    </source>
</evidence>
<organism evidence="4 5">
    <name type="scientific">Xylaria hypoxylon</name>
    <dbReference type="NCBI Taxonomy" id="37992"/>
    <lineage>
        <taxon>Eukaryota</taxon>
        <taxon>Fungi</taxon>
        <taxon>Dikarya</taxon>
        <taxon>Ascomycota</taxon>
        <taxon>Pezizomycotina</taxon>
        <taxon>Sordariomycetes</taxon>
        <taxon>Xylariomycetidae</taxon>
        <taxon>Xylariales</taxon>
        <taxon>Xylariaceae</taxon>
        <taxon>Xylaria</taxon>
    </lineage>
</organism>
<protein>
    <recommendedName>
        <fullName evidence="3">C2H2-type domain-containing protein</fullName>
    </recommendedName>
</protein>
<evidence type="ECO:0000313" key="5">
    <source>
        <dbReference type="Proteomes" id="UP000297716"/>
    </source>
</evidence>
<dbReference type="PROSITE" id="PS50157">
    <property type="entry name" value="ZINC_FINGER_C2H2_2"/>
    <property type="match status" value="1"/>
</dbReference>
<dbReference type="GO" id="GO:0008270">
    <property type="term" value="F:zinc ion binding"/>
    <property type="evidence" value="ECO:0007669"/>
    <property type="project" value="UniProtKB-KW"/>
</dbReference>
<accession>A0A4Z0YCD9</accession>
<feature type="compositionally biased region" description="Polar residues" evidence="2">
    <location>
        <begin position="176"/>
        <end position="189"/>
    </location>
</feature>
<gene>
    <name evidence="4" type="ORF">E0Z10_g7149</name>
</gene>
<evidence type="ECO:0000313" key="4">
    <source>
        <dbReference type="EMBL" id="TGJ81614.1"/>
    </source>
</evidence>
<dbReference type="AlphaFoldDB" id="A0A4Z0YCD9"/>
<feature type="region of interest" description="Disordered" evidence="2">
    <location>
        <begin position="1"/>
        <end position="24"/>
    </location>
</feature>
<keyword evidence="5" id="KW-1185">Reference proteome</keyword>
<reference evidence="4 5" key="1">
    <citation type="submission" date="2019-03" db="EMBL/GenBank/DDBJ databases">
        <title>Draft genome sequence of Xylaria hypoxylon DSM 108379, a ubiquitous saprotrophic-parasitic fungi on hardwood.</title>
        <authorList>
            <person name="Buettner E."/>
            <person name="Leonhardt S."/>
            <person name="Gebauer A.M."/>
            <person name="Liers C."/>
            <person name="Hofrichter M."/>
            <person name="Kellner H."/>
        </authorList>
    </citation>
    <scope>NUCLEOTIDE SEQUENCE [LARGE SCALE GENOMIC DNA]</scope>
    <source>
        <strain evidence="4 5">DSM 108379</strain>
    </source>
</reference>
<comment type="caution">
    <text evidence="4">The sequence shown here is derived from an EMBL/GenBank/DDBJ whole genome shotgun (WGS) entry which is preliminary data.</text>
</comment>
<sequence length="195" mass="21477">MASIMRTPLPQKRPAPVDNDEDQREVDLTARLVNKRTPLPTLLQRTPAGLDNEAKRLAAARRRATRSKNLLASVENDTDQIDLNQAPSMQGVDGVVCLLTNSTTTVKSGKYRCNVCGSQMKNEKVLIKCHNSKLHPKDPIKGSAYLRQQARKPTPCPTCDKICSSIEMVKKHIKQVHSQAEPSTASVSPEQDLVG</sequence>